<dbReference type="HAMAP" id="MF_01477">
    <property type="entry name" value="Iojap_RsfS"/>
    <property type="match status" value="1"/>
</dbReference>
<reference evidence="3 4" key="1">
    <citation type="submission" date="2018-09" db="EMBL/GenBank/DDBJ databases">
        <authorList>
            <person name="Li J."/>
        </authorList>
    </citation>
    <scope>NUCLEOTIDE SEQUENCE [LARGE SCALE GENOMIC DNA]</scope>
    <source>
        <strain evidence="3 4">2129</strain>
    </source>
</reference>
<comment type="function">
    <text evidence="2">Functions as a ribosomal silencing factor. Interacts with ribosomal protein uL14 (rplN), blocking formation of intersubunit bridge B8. Prevents association of the 30S and 50S ribosomal subunits and the formation of functional ribosomes, thus repressing translation.</text>
</comment>
<dbReference type="NCBIfam" id="TIGR00090">
    <property type="entry name" value="rsfS_iojap_ybeB"/>
    <property type="match status" value="1"/>
</dbReference>
<keyword evidence="2" id="KW-0810">Translation regulation</keyword>
<dbReference type="RefSeq" id="WP_120204691.1">
    <property type="nucleotide sequence ID" value="NZ_CP032514.1"/>
</dbReference>
<dbReference type="PANTHER" id="PTHR21043:SF0">
    <property type="entry name" value="MITOCHONDRIAL ASSEMBLY OF RIBOSOMAL LARGE SUBUNIT PROTEIN 1"/>
    <property type="match status" value="1"/>
</dbReference>
<dbReference type="Gene3D" id="3.30.460.10">
    <property type="entry name" value="Beta Polymerase, domain 2"/>
    <property type="match status" value="1"/>
</dbReference>
<name>A0ABN5PNP0_9ACTO</name>
<proteinExistence type="inferred from homology"/>
<keyword evidence="2" id="KW-0963">Cytoplasm</keyword>
<comment type="subunit">
    <text evidence="2">Interacts with ribosomal protein uL14 (rplN).</text>
</comment>
<protein>
    <recommendedName>
        <fullName evidence="2">Ribosomal silencing factor RsfS</fullName>
    </recommendedName>
</protein>
<dbReference type="SUPFAM" id="SSF81301">
    <property type="entry name" value="Nucleotidyltransferase"/>
    <property type="match status" value="1"/>
</dbReference>
<dbReference type="InterPro" id="IPR004394">
    <property type="entry name" value="Iojap/RsfS/C7orf30"/>
</dbReference>
<sequence length="136" mass="14636">MPASASDYAVGLTRTAVRAATDRKGYGAVAIDVSQRLGLTDVFLVLTASNDRQVRAVVDAVEEAMHGAGAVRRAREGLSEARWVLLDYGDLVVHVLQEQDREFYGLERLWKDCPLIALPDDAGPGLDAVPGSEEQG</sequence>
<dbReference type="Proteomes" id="UP000273001">
    <property type="component" value="Chromosome"/>
</dbReference>
<dbReference type="Pfam" id="PF02410">
    <property type="entry name" value="RsfS"/>
    <property type="match status" value="1"/>
</dbReference>
<dbReference type="InterPro" id="IPR043519">
    <property type="entry name" value="NT_sf"/>
</dbReference>
<evidence type="ECO:0000256" key="1">
    <source>
        <dbReference type="ARBA" id="ARBA00010574"/>
    </source>
</evidence>
<gene>
    <name evidence="2 3" type="primary">rsfS</name>
    <name evidence="3" type="ORF">D5R93_08130</name>
</gene>
<keyword evidence="4" id="KW-1185">Reference proteome</keyword>
<keyword evidence="2" id="KW-0678">Repressor</keyword>
<evidence type="ECO:0000313" key="3">
    <source>
        <dbReference type="EMBL" id="AYD89998.1"/>
    </source>
</evidence>
<comment type="subcellular location">
    <subcellularLocation>
        <location evidence="2">Cytoplasm</location>
    </subcellularLocation>
</comment>
<evidence type="ECO:0000313" key="4">
    <source>
        <dbReference type="Proteomes" id="UP000273001"/>
    </source>
</evidence>
<evidence type="ECO:0000256" key="2">
    <source>
        <dbReference type="HAMAP-Rule" id="MF_01477"/>
    </source>
</evidence>
<accession>A0ABN5PNP0</accession>
<dbReference type="PANTHER" id="PTHR21043">
    <property type="entry name" value="IOJAP SUPERFAMILY ORTHOLOG"/>
    <property type="match status" value="1"/>
</dbReference>
<organism evidence="3 4">
    <name type="scientific">Actinomyces lilanjuaniae</name>
    <dbReference type="NCBI Taxonomy" id="2321394"/>
    <lineage>
        <taxon>Bacteria</taxon>
        <taxon>Bacillati</taxon>
        <taxon>Actinomycetota</taxon>
        <taxon>Actinomycetes</taxon>
        <taxon>Actinomycetales</taxon>
        <taxon>Actinomycetaceae</taxon>
        <taxon>Actinomyces</taxon>
    </lineage>
</organism>
<dbReference type="EMBL" id="CP032514">
    <property type="protein sequence ID" value="AYD89998.1"/>
    <property type="molecule type" value="Genomic_DNA"/>
</dbReference>
<comment type="similarity">
    <text evidence="1 2">Belongs to the Iojap/RsfS family.</text>
</comment>